<feature type="compositionally biased region" description="Polar residues" evidence="6">
    <location>
        <begin position="830"/>
        <end position="839"/>
    </location>
</feature>
<dbReference type="EMBL" id="MDYQ01000156">
    <property type="protein sequence ID" value="PRP80242.1"/>
    <property type="molecule type" value="Genomic_DNA"/>
</dbReference>
<dbReference type="PANTHER" id="PTHR16166">
    <property type="entry name" value="VACUOLAR PROTEIN SORTING-ASSOCIATED PROTEIN VPS13"/>
    <property type="match status" value="1"/>
</dbReference>
<dbReference type="InterPro" id="IPR056748">
    <property type="entry name" value="VPS13-like_C"/>
</dbReference>
<feature type="domain" description="Chorein N-terminal" evidence="7">
    <location>
        <begin position="1"/>
        <end position="828"/>
    </location>
</feature>
<feature type="region of interest" description="Disordered" evidence="6">
    <location>
        <begin position="1464"/>
        <end position="1502"/>
    </location>
</feature>
<gene>
    <name evidence="11" type="ORF">PROFUN_12181</name>
</gene>
<feature type="compositionally biased region" description="Polar residues" evidence="6">
    <location>
        <begin position="1469"/>
        <end position="1486"/>
    </location>
</feature>
<dbReference type="Pfam" id="PF25033">
    <property type="entry name" value="VPS13_M"/>
    <property type="match status" value="1"/>
</dbReference>
<evidence type="ECO:0000313" key="11">
    <source>
        <dbReference type="EMBL" id="PRP80242.1"/>
    </source>
</evidence>
<dbReference type="InterPro" id="IPR026854">
    <property type="entry name" value="VPS13_N"/>
</dbReference>
<evidence type="ECO:0000259" key="7">
    <source>
        <dbReference type="Pfam" id="PF12624"/>
    </source>
</evidence>
<feature type="compositionally biased region" description="Low complexity" evidence="6">
    <location>
        <begin position="1487"/>
        <end position="1500"/>
    </location>
</feature>
<organism evidence="11 12">
    <name type="scientific">Planoprotostelium fungivorum</name>
    <dbReference type="NCBI Taxonomy" id="1890364"/>
    <lineage>
        <taxon>Eukaryota</taxon>
        <taxon>Amoebozoa</taxon>
        <taxon>Evosea</taxon>
        <taxon>Variosea</taxon>
        <taxon>Cavosteliida</taxon>
        <taxon>Cavosteliaceae</taxon>
        <taxon>Planoprotostelium</taxon>
    </lineage>
</organism>
<dbReference type="GO" id="GO:0006869">
    <property type="term" value="P:lipid transport"/>
    <property type="evidence" value="ECO:0007669"/>
    <property type="project" value="UniProtKB-KW"/>
</dbReference>
<feature type="domain" description="VPS13-like middle region" evidence="8">
    <location>
        <begin position="1160"/>
        <end position="1803"/>
    </location>
</feature>
<feature type="region of interest" description="Disordered" evidence="6">
    <location>
        <begin position="816"/>
        <end position="853"/>
    </location>
</feature>
<comment type="function">
    <text evidence="5">Mediates the transfer of lipids between membranes at organelle contact sites.</text>
</comment>
<dbReference type="OrthoDB" id="428159at2759"/>
<evidence type="ECO:0000256" key="4">
    <source>
        <dbReference type="ARBA" id="ARBA00023055"/>
    </source>
</evidence>
<feature type="domain" description="Intermembrane lipid transfer protein VPS13-like C-terminal" evidence="10">
    <location>
        <begin position="2909"/>
        <end position="3011"/>
    </location>
</feature>
<feature type="region of interest" description="Disordered" evidence="6">
    <location>
        <begin position="1304"/>
        <end position="1324"/>
    </location>
</feature>
<evidence type="ECO:0000256" key="2">
    <source>
        <dbReference type="ARBA" id="ARBA00006545"/>
    </source>
</evidence>
<feature type="compositionally biased region" description="Basic and acidic residues" evidence="6">
    <location>
        <begin position="1306"/>
        <end position="1324"/>
    </location>
</feature>
<dbReference type="GO" id="GO:0016020">
    <property type="term" value="C:membrane"/>
    <property type="evidence" value="ECO:0007669"/>
    <property type="project" value="UniProtKB-SubCell"/>
</dbReference>
<protein>
    <recommendedName>
        <fullName evidence="13">Vacuolar protein sorting-associated protein</fullName>
    </recommendedName>
</protein>
<evidence type="ECO:0000256" key="5">
    <source>
        <dbReference type="ARBA" id="ARBA00033718"/>
    </source>
</evidence>
<keyword evidence="12" id="KW-1185">Reference proteome</keyword>
<reference evidence="11 12" key="1">
    <citation type="journal article" date="2018" name="Genome Biol. Evol.">
        <title>Multiple Roots of Fruiting Body Formation in Amoebozoa.</title>
        <authorList>
            <person name="Hillmann F."/>
            <person name="Forbes G."/>
            <person name="Novohradska S."/>
            <person name="Ferling I."/>
            <person name="Riege K."/>
            <person name="Groth M."/>
            <person name="Westermann M."/>
            <person name="Marz M."/>
            <person name="Spaller T."/>
            <person name="Winckler T."/>
            <person name="Schaap P."/>
            <person name="Glockner G."/>
        </authorList>
    </citation>
    <scope>NUCLEOTIDE SEQUENCE [LARGE SCALE GENOMIC DNA]</scope>
    <source>
        <strain evidence="11 12">Jena</strain>
    </source>
</reference>
<keyword evidence="3" id="KW-0813">Transport</keyword>
<dbReference type="GO" id="GO:0045053">
    <property type="term" value="P:protein retention in Golgi apparatus"/>
    <property type="evidence" value="ECO:0007669"/>
    <property type="project" value="TreeGrafter"/>
</dbReference>
<dbReference type="STRING" id="1890364.A0A2P6N8G9"/>
<evidence type="ECO:0000313" key="12">
    <source>
        <dbReference type="Proteomes" id="UP000241769"/>
    </source>
</evidence>
<dbReference type="InterPro" id="IPR009543">
    <property type="entry name" value="VPS13_VAB"/>
</dbReference>
<dbReference type="Proteomes" id="UP000241769">
    <property type="component" value="Unassembled WGS sequence"/>
</dbReference>
<evidence type="ECO:0000256" key="1">
    <source>
        <dbReference type="ARBA" id="ARBA00004170"/>
    </source>
</evidence>
<evidence type="ECO:0000259" key="10">
    <source>
        <dbReference type="Pfam" id="PF25037"/>
    </source>
</evidence>
<dbReference type="Pfam" id="PF25037">
    <property type="entry name" value="VPS13_C"/>
    <property type="match status" value="1"/>
</dbReference>
<evidence type="ECO:0000256" key="3">
    <source>
        <dbReference type="ARBA" id="ARBA00022448"/>
    </source>
</evidence>
<evidence type="ECO:0008006" key="13">
    <source>
        <dbReference type="Google" id="ProtNLM"/>
    </source>
</evidence>
<comment type="subcellular location">
    <subcellularLocation>
        <location evidence="1">Membrane</location>
        <topology evidence="1">Peripheral membrane protein</topology>
    </subcellularLocation>
</comment>
<name>A0A2P6N8G9_9EUKA</name>
<dbReference type="InParanoid" id="A0A2P6N8G9"/>
<keyword evidence="4" id="KW-0445">Lipid transport</keyword>
<proteinExistence type="inferred from homology"/>
<evidence type="ECO:0000259" key="9">
    <source>
        <dbReference type="Pfam" id="PF25036"/>
    </source>
</evidence>
<dbReference type="GO" id="GO:0006623">
    <property type="term" value="P:protein targeting to vacuole"/>
    <property type="evidence" value="ECO:0007669"/>
    <property type="project" value="TreeGrafter"/>
</dbReference>
<accession>A0A2P6N8G9</accession>
<dbReference type="InterPro" id="IPR056747">
    <property type="entry name" value="VPS13-like_M"/>
</dbReference>
<dbReference type="Pfam" id="PF25036">
    <property type="entry name" value="VPS13_VAB"/>
    <property type="match status" value="1"/>
</dbReference>
<comment type="caution">
    <text evidence="11">The sequence shown here is derived from an EMBL/GenBank/DDBJ whole genome shotgun (WGS) entry which is preliminary data.</text>
</comment>
<evidence type="ECO:0000259" key="8">
    <source>
        <dbReference type="Pfam" id="PF25033"/>
    </source>
</evidence>
<dbReference type="PANTHER" id="PTHR16166:SF93">
    <property type="entry name" value="INTERMEMBRANE LIPID TRANSFER PROTEIN VPS13"/>
    <property type="match status" value="1"/>
</dbReference>
<sequence>MLESIASSLLTRYLGEYVVGFQKEHMQVSLLSGEVVLENLQLKKEALDRFDLPLTVKAGTLGRLSLNVPWSNLKSKPVSVKIERLYLVAGPKAASDFDLTLHEQNKLNQKKRLLDEAESVAAHKDDPPEKETKNDGNWLGPKLVTRLVDNMQIEIRNVHIRYEDDVTDPKNPFSFGITLESISGQSTDKFWNPMWLEDVSIIHKLVSLRNLSLYWNMNEEFLTFSNPQEMGELLKKLIPTKDNQPGHRYILKPVSGDLKMIINKNTGNLEVPHIQADFNFTDIGLALEQKQYRNLTDLLHTFSQYQKGVKYRALRPRVPVKGNGRIWFQFAVHSIVSDQREERKKISWETIELIKRHKKEYINIHRRLRAKKLVTNEEQMRYDIIEKILPLETLIYFRSLALASMKKDADTQKKQNELNPPPPPTGGFFSRVFAKTTQDNPLAELNLSEKDLKELAKEVDYEGKMPVMASSLPKEYVKNRFGFSMKTGLIELNDGQRPIVKANFQDLKFAVFLRKDSLTFELGLDAISVLDQYTVNSRFPLIVNPLGVPGVKTEFLKLRYERNPIHNRELDGTLSLDMKAVDLVINRSLVDRIVSFFSQANPVMLQDMEIALTERLRQIQKQTREQLLLALEEEKALDISVRIKAPTIVIPRDCSSADTDLLILDLGYLEIKSDESNRVKKKGFTNHTAKEEDFYDQFNIKMKDLSAMLASNNINWKSQTIQQEAKLHILENFSIDLMLRKRRVEDDSLTKILLNGTLPVLNVRISSEKMKSMIGILGRVINPTNEGALREKIRRSTHLTRANSLSTSFTDLNQLKRESSVEAPQAKSAPVTTMSSPLSPRSPKIGGSASVENMDKNRTSPLAKFMRIEFTVPQASFQIVQTITKYDSKPIITLYASGATFDFVKRTHDLNFVIGLHRVIIEDQMQPFGPEFNYLASSLGSLKDHQPLNLSDAVQGDALATVKYMRYTKESPDYKSIDQVLSMKFNTLGVMLNRETLIVLLQTLTSITESDAPSQMTEIKETVTTVKETITESQPDVVAPPVVQLGPVTSKIQIDAELVMLSLTLNKEGKRVSHFSLGGSSMNMDFRSNGTMKIHGIVGTLEMYDLQPQSPEFDNIIDIVGNHMVEFEYETFSKLELSYPGYDQKAIKKVGQDAAVKVQQVAEAVTEEKTKFKFDVVMKNPHIIVPNGADSTDVLILDLGRINLHNEFKMVDSMSLDQMSFELAEANAAASRFSKDKKLDLSQKILNNVDMNISLHRVVQSSPQRDPTTPDTKIVLGLSRIHLIFSEEQMVLVAGIWTNNLSGGKSNEKKAVDRRVSSSNVTRKEKEEDSRLKLTFSGKLAQISIEFLRPDGTEHVGVYVNELAADMKQYQDSRMQFDLSTESLIMRDLRAESMNQFKDLISPKPSALTQDHAQEMIFTYQKEGDNLSSISFDFDHPRFIIAPESFNSISTFLIPALKRMGDTFAGRGTTPQSSQVNRVASLSNKDSPVSRSPSVEPSSSDNRKSSVMNIIVKLKHPEIIVLEDETKLQSRAVIMKADIDFKYRVTSGFLPTSVVSEISWNAQALQIFRCILVDEEKTSRSILEPFNISGTYITKYKSTEGTMDVQPVRIMCSFHDIKFFSSLQESLSRSITPKKEEEEVAVQQSPAMQRLSSFGATTNNQKLFFIEYQRDLARNRYNEIINSPTPNRDNHVTRHVMVNSSGMRLTLINDSDGVLSPIADITASRCKVDVTEVGVFIDMKATANYFNEQVSGWEPMIEPWEFTYKLSKTKRERIMKTQHIFSSKERLNINITAPFVQALTKAQKSWNRIHTGGAIDTGVSVFDPNAYYVRNETGQKLWYWLPGESVQSLDNFGESVLNVKRKDGSQSSQMEMESVYAGLVLSFQVPGEYKPTLNIPIDKIGSNVIPLKSADESNSKRKILYDVRYRSASKVVVFRSPVLVQNRTEVAVEIRFGEEKGEGGGIFVESYGSIPVPVDHTDNCVLSFRPAGFNFDWCRPILLRQSSKGIVKCTTPEGNEEYYCTLSEMKTRTDLKYRNQIVYQLHTPLVIENLLPRNASIKLVEAGQNGHTILHQEIKSLQQCPVHQVPLNQPFSLSIQCEGFQWSTPVVIKDAMVPLEMVDNKGRSLRVIVDHRVTHHTRKMSIFVKYWMVNTTGLRVLYSSNGKTPAAGQGKFEEYQKIDWSRLGSSLQDQYYKEFDNVNDPIMFDPKSDLFAIKCQLKIANSEWSKGFSTDAMGTVNYLDVLDSNQVKGQPIRHYQVAVKISNHSKLEHTKVVTVMPRFILVNRMDSSIILRQTQTTIDLTLKSGDIIPIHWPDATKPQFLTMKRSGGQTWSGMFSISTISNMCLKMKESDGSYTFPQVQVKLDKDGTNLVIFSEEDRSHPPYRIDNNTPHVVSIVQKSVDVAWDKIPSGYTLHYSWDEYTKPHVLQVRLDDSEKISEFNMDKIKKFHSTQLDSDITVESFADGPTRVLKLGVHSKQARPSIDRTDREEMIDKEYIVNIEGIGLSIIDSIPSELLYVTLEKIDYTYTNSDMFRKWNGKIDNVQIDNQNLSTPFPVMLHKAVSAKDKSFAEFSAVKSNKYDRVDFYNYFSVLLQEMNINLEEEIVVRVFNYVTKARGIFASEKESADDRDRTALLRSDTSKMIYFQLLHLNPILANVSFMTIPGVEQKYNTNLSRAIGIPSRLLANIDHAPLELNGLALENPFDTQKDLLAKIVTHYTVQGIAQAYKIAGALDVIGSPINLFSNISTGFYDFFHEPVKGIIKSPSDFGIGIAKGTSSLAKNIVFGIFNTTTKITGSIGSGISTLSMDEEYLRERQARQMRERPQHIGEGVMLGARDFGMGLFKGITGIVEEPMKAVEQDGSVAGFFKGLGRGVIGTVVKPTVGVIDLATQTTKGLRNTASMFDSKVTRKRPPRYFGPEKILSVFSREKSAGVQLLYELAGGTYRDEEYIYHLRISHPKLGRLVLLVTDKHIFLRKGDGEYSKIWEENLSDIRAKHVETNAQGVVLRTNSGRAIQIPCNREESEQVYWGVMAAMDTVTQQKR</sequence>
<comment type="similarity">
    <text evidence="2">Belongs to the VPS13 family.</text>
</comment>
<feature type="domain" description="Vacuolar protein sorting-associated protein 13 VPS13 adaptor binding" evidence="9">
    <location>
        <begin position="1876"/>
        <end position="2419"/>
    </location>
</feature>
<evidence type="ECO:0000256" key="6">
    <source>
        <dbReference type="SAM" id="MobiDB-lite"/>
    </source>
</evidence>
<dbReference type="InterPro" id="IPR026847">
    <property type="entry name" value="VPS13"/>
</dbReference>
<dbReference type="Pfam" id="PF12624">
    <property type="entry name" value="VPS13_N"/>
    <property type="match status" value="1"/>
</dbReference>